<organism evidence="3 4">
    <name type="scientific">Rhodobium gokarnense</name>
    <dbReference type="NCBI Taxonomy" id="364296"/>
    <lineage>
        <taxon>Bacteria</taxon>
        <taxon>Pseudomonadati</taxon>
        <taxon>Pseudomonadota</taxon>
        <taxon>Alphaproteobacteria</taxon>
        <taxon>Hyphomicrobiales</taxon>
        <taxon>Rhodobiaceae</taxon>
        <taxon>Rhodobium</taxon>
    </lineage>
</organism>
<gene>
    <name evidence="3" type="ORF">M2319_000905</name>
</gene>
<sequence>MLETLLCSLITILPDYLFRRYVQGKRIGREITFYSVWYELRWGIISCLILTISLIAMIFYYHPSTSNAVAAYRTVPILPETRGRVQEVFLEPGLVRKVKAGDPIFRLDSSQQQAALETARRKVAEIDASMAVAKAELDAAEAQLRQSRASLKQATDDLETKLELQRRNANVVTTREIERLQNIVDSRKGGVDAATANKKNVETQINVLLPAQKASAEAARAQAEVDLSKTLVVAGTDGTVEQFSLRVGDVVNPMMRPAGILVPDDAGRYGVIAGFGQLEAQVIHPGMIAEVTCISKPFTVIPMVVTDVQMHIAAGQLGATTQLLESANAQPPGAITAKLEPLYEGGFAGVPPGSSCSAVAYTSNHKRLASGDAGFLEGLFLHMVDTVAVLPAAILRSKALRLPIQTLVLSGH</sequence>
<dbReference type="PANTHER" id="PTHR30367">
    <property type="entry name" value="P-HYDROXYBENZOIC ACID EFFLUX PUMP SUBUNIT AAEA-RELATED"/>
    <property type="match status" value="1"/>
</dbReference>
<reference evidence="4" key="1">
    <citation type="submission" date="2023-07" db="EMBL/GenBank/DDBJ databases">
        <title>Genome sequencing of Purple Non-Sulfur Bacteria from various extreme environments.</title>
        <authorList>
            <person name="Mayer M."/>
        </authorList>
    </citation>
    <scope>NUCLEOTIDE SEQUENCE [LARGE SCALE GENOMIC DNA]</scope>
    <source>
        <strain evidence="4">DSM 17935</strain>
    </source>
</reference>
<evidence type="ECO:0000256" key="1">
    <source>
        <dbReference type="SAM" id="Coils"/>
    </source>
</evidence>
<keyword evidence="2" id="KW-0812">Transmembrane</keyword>
<dbReference type="Proteomes" id="UP001209755">
    <property type="component" value="Unassembled WGS sequence"/>
</dbReference>
<dbReference type="SUPFAM" id="SSF111369">
    <property type="entry name" value="HlyD-like secretion proteins"/>
    <property type="match status" value="1"/>
</dbReference>
<feature type="transmembrane region" description="Helical" evidence="2">
    <location>
        <begin position="40"/>
        <end position="61"/>
    </location>
</feature>
<dbReference type="PANTHER" id="PTHR30367:SF12">
    <property type="entry name" value="P-HYDROXYBENZOIC ACID EFFLUX PUMP SUBUNIT AAEA"/>
    <property type="match status" value="1"/>
</dbReference>
<feature type="coiled-coil region" evidence="1">
    <location>
        <begin position="116"/>
        <end position="168"/>
    </location>
</feature>
<keyword evidence="2" id="KW-0472">Membrane</keyword>
<keyword evidence="2" id="KW-1133">Transmembrane helix</keyword>
<dbReference type="Gene3D" id="1.10.287.470">
    <property type="entry name" value="Helix hairpin bin"/>
    <property type="match status" value="1"/>
</dbReference>
<keyword evidence="1" id="KW-0175">Coiled coil</keyword>
<name>A0ABT3H8F0_9HYPH</name>
<comment type="caution">
    <text evidence="3">The sequence shown here is derived from an EMBL/GenBank/DDBJ whole genome shotgun (WGS) entry which is preliminary data.</text>
</comment>
<dbReference type="RefSeq" id="WP_264600250.1">
    <property type="nucleotide sequence ID" value="NZ_JAOQNS010000002.1"/>
</dbReference>
<evidence type="ECO:0000256" key="2">
    <source>
        <dbReference type="SAM" id="Phobius"/>
    </source>
</evidence>
<dbReference type="Gene3D" id="2.40.50.100">
    <property type="match status" value="1"/>
</dbReference>
<protein>
    <submittedName>
        <fullName evidence="3">Multidrug resistance efflux pump</fullName>
    </submittedName>
</protein>
<evidence type="ECO:0000313" key="3">
    <source>
        <dbReference type="EMBL" id="MCW2306586.1"/>
    </source>
</evidence>
<accession>A0ABT3H8F0</accession>
<dbReference type="InterPro" id="IPR050393">
    <property type="entry name" value="MFP_Efflux_Pump"/>
</dbReference>
<dbReference type="EMBL" id="JAOQNS010000002">
    <property type="protein sequence ID" value="MCW2306586.1"/>
    <property type="molecule type" value="Genomic_DNA"/>
</dbReference>
<evidence type="ECO:0000313" key="4">
    <source>
        <dbReference type="Proteomes" id="UP001209755"/>
    </source>
</evidence>
<proteinExistence type="predicted"/>
<keyword evidence="4" id="KW-1185">Reference proteome</keyword>